<dbReference type="Pfam" id="PF00651">
    <property type="entry name" value="BTB"/>
    <property type="match status" value="1"/>
</dbReference>
<dbReference type="PROSITE" id="PS50097">
    <property type="entry name" value="BTB"/>
    <property type="match status" value="1"/>
</dbReference>
<reference evidence="3 4" key="1">
    <citation type="submission" date="2017-01" db="EMBL/GenBank/DDBJ databases">
        <title>Draft genome sequence of Diplodia seriata F98.1, a fungal species involved in grapevine trunk diseases.</title>
        <authorList>
            <person name="Robert-Siegwald G."/>
            <person name="Vallet J."/>
            <person name="Abou-Mansour E."/>
            <person name="Xu J."/>
            <person name="Rey P."/>
            <person name="Bertsch C."/>
            <person name="Rego C."/>
            <person name="Larignon P."/>
            <person name="Fontaine F."/>
            <person name="Lebrun M.-H."/>
        </authorList>
    </citation>
    <scope>NUCLEOTIDE SEQUENCE [LARGE SCALE GENOMIC DNA]</scope>
    <source>
        <strain evidence="3 4">F98.1</strain>
    </source>
</reference>
<dbReference type="PANTHER" id="PTHR47843:SF5">
    <property type="entry name" value="BTB_POZ DOMAIN PROTEIN"/>
    <property type="match status" value="1"/>
</dbReference>
<gene>
    <name evidence="3" type="ORF">BK809_0001282</name>
</gene>
<sequence length="318" mass="35579">MPGPLGYDLKPRTGSYTLGLPRADQGLSDALKGHWDNRFSGTKYTDLVVKCRGREYNVHRIVVCSQCDFFDNACKPDSPFVEARTGVIDLSEDPPELVEVLLAYFYIQDIPLHENVRLKDGRKTRFFASVYAIAEKYRVSGLKLRAWAAFNDYLNAGEWQSPHFIKTIAYVWESTPEKDMGLRHAVLSAVVPQLHWFNQKYAPHFVPDMEALETFWDDLVAYQQAFPDIDRLFCPSCLSQVALEVREEGMNKCPACGLEDSAVQWRGVSIWDIPGEIGTSWRKRVQAQEAAAALSSAEGAKGGQGEQGTQADGFEGSG</sequence>
<organism evidence="3 4">
    <name type="scientific">Diplodia seriata</name>
    <dbReference type="NCBI Taxonomy" id="420778"/>
    <lineage>
        <taxon>Eukaryota</taxon>
        <taxon>Fungi</taxon>
        <taxon>Dikarya</taxon>
        <taxon>Ascomycota</taxon>
        <taxon>Pezizomycotina</taxon>
        <taxon>Dothideomycetes</taxon>
        <taxon>Dothideomycetes incertae sedis</taxon>
        <taxon>Botryosphaeriales</taxon>
        <taxon>Botryosphaeriaceae</taxon>
        <taxon>Diplodia</taxon>
    </lineage>
</organism>
<feature type="region of interest" description="Disordered" evidence="1">
    <location>
        <begin position="293"/>
        <end position="318"/>
    </location>
</feature>
<dbReference type="InterPro" id="IPR011333">
    <property type="entry name" value="SKP1/BTB/POZ_sf"/>
</dbReference>
<dbReference type="OrthoDB" id="6359816at2759"/>
<dbReference type="EMBL" id="MSZU01000106">
    <property type="protein sequence ID" value="OMP83899.1"/>
    <property type="molecule type" value="Genomic_DNA"/>
</dbReference>
<dbReference type="CDD" id="cd18186">
    <property type="entry name" value="BTB_POZ_ZBTB_KLHL-like"/>
    <property type="match status" value="1"/>
</dbReference>
<evidence type="ECO:0000259" key="2">
    <source>
        <dbReference type="PROSITE" id="PS50097"/>
    </source>
</evidence>
<dbReference type="AlphaFoldDB" id="A0A1S8B8N7"/>
<dbReference type="PANTHER" id="PTHR47843">
    <property type="entry name" value="BTB DOMAIN-CONTAINING PROTEIN-RELATED"/>
    <property type="match status" value="1"/>
</dbReference>
<evidence type="ECO:0000256" key="1">
    <source>
        <dbReference type="SAM" id="MobiDB-lite"/>
    </source>
</evidence>
<dbReference type="Proteomes" id="UP000190776">
    <property type="component" value="Unassembled WGS sequence"/>
</dbReference>
<dbReference type="InterPro" id="IPR000210">
    <property type="entry name" value="BTB/POZ_dom"/>
</dbReference>
<dbReference type="SUPFAM" id="SSF54695">
    <property type="entry name" value="POZ domain"/>
    <property type="match status" value="1"/>
</dbReference>
<feature type="domain" description="BTB" evidence="2">
    <location>
        <begin position="45"/>
        <end position="114"/>
    </location>
</feature>
<protein>
    <recommendedName>
        <fullName evidence="2">BTB domain-containing protein</fullName>
    </recommendedName>
</protein>
<proteinExistence type="predicted"/>
<dbReference type="STRING" id="420778.A0A1S8B8N7"/>
<accession>A0A1S8B8N7</accession>
<evidence type="ECO:0000313" key="3">
    <source>
        <dbReference type="EMBL" id="OMP83899.1"/>
    </source>
</evidence>
<dbReference type="Gene3D" id="3.30.710.10">
    <property type="entry name" value="Potassium Channel Kv1.1, Chain A"/>
    <property type="match status" value="1"/>
</dbReference>
<evidence type="ECO:0000313" key="4">
    <source>
        <dbReference type="Proteomes" id="UP000190776"/>
    </source>
</evidence>
<name>A0A1S8B8N7_9PEZI</name>
<comment type="caution">
    <text evidence="3">The sequence shown here is derived from an EMBL/GenBank/DDBJ whole genome shotgun (WGS) entry which is preliminary data.</text>
</comment>